<dbReference type="InterPro" id="IPR042226">
    <property type="entry name" value="eFR1_2_sf"/>
</dbReference>
<sequence>MMPITRSDLEILLDSPDRTDYVVSAFADLTVKDGFRHFAETNLANIARQAGLALSEAEARQVLDEHLRPILRAVDQADPAARGLAAFSAPGRGLFHTVELHFPVEDRVVIDEEPFVLPLLERWYGDPSYLVALVDSHELHLFEAHSGHAEHVAGLNKEVPTEIQRDKPRFTYKKRFNDAWHERQQQLTNDEFLKGVAGIISEHYRSVPFTGLILLGQSSTTAAVRRLLHKEAASAVVLEHPQSMRPGPKAQDVEDDVSRAMEQWKASERSRLLGELEQRWSRGHLVANGPTEVLDALQQGRAVEIVFGPDRTMAGSRCGSCGYRFGVPTAECVYCGGRTSSVDAAQEIMRMALRQRIATVHLLDRPDRRAEDPLRRSNGVAALLRAEANWSPPGEGPEAG</sequence>
<dbReference type="Proteomes" id="UP000317835">
    <property type="component" value="Chromosome"/>
</dbReference>
<dbReference type="OrthoDB" id="241668at2"/>
<dbReference type="EMBL" id="CP036426">
    <property type="protein sequence ID" value="QDV33684.1"/>
    <property type="molecule type" value="Genomic_DNA"/>
</dbReference>
<dbReference type="AlphaFoldDB" id="A0A518GYK9"/>
<protein>
    <submittedName>
        <fullName evidence="1">Uncharacterized protein</fullName>
    </submittedName>
</protein>
<gene>
    <name evidence="1" type="ORF">ElP_15600</name>
</gene>
<accession>A0A518GYK9</accession>
<dbReference type="RefSeq" id="WP_145268028.1">
    <property type="nucleotide sequence ID" value="NZ_CP036426.1"/>
</dbReference>
<evidence type="ECO:0000313" key="2">
    <source>
        <dbReference type="Proteomes" id="UP000317835"/>
    </source>
</evidence>
<name>A0A518GYK9_9BACT</name>
<proteinExistence type="predicted"/>
<dbReference type="KEGG" id="tpla:ElP_15600"/>
<reference evidence="1 2" key="1">
    <citation type="submission" date="2019-02" db="EMBL/GenBank/DDBJ databases">
        <title>Deep-cultivation of Planctomycetes and their phenomic and genomic characterization uncovers novel biology.</title>
        <authorList>
            <person name="Wiegand S."/>
            <person name="Jogler M."/>
            <person name="Boedeker C."/>
            <person name="Pinto D."/>
            <person name="Vollmers J."/>
            <person name="Rivas-Marin E."/>
            <person name="Kohn T."/>
            <person name="Peeters S.H."/>
            <person name="Heuer A."/>
            <person name="Rast P."/>
            <person name="Oberbeckmann S."/>
            <person name="Bunk B."/>
            <person name="Jeske O."/>
            <person name="Meyerdierks A."/>
            <person name="Storesund J.E."/>
            <person name="Kallscheuer N."/>
            <person name="Luecker S."/>
            <person name="Lage O.M."/>
            <person name="Pohl T."/>
            <person name="Merkel B.J."/>
            <person name="Hornburger P."/>
            <person name="Mueller R.-W."/>
            <person name="Bruemmer F."/>
            <person name="Labrenz M."/>
            <person name="Spormann A.M."/>
            <person name="Op den Camp H."/>
            <person name="Overmann J."/>
            <person name="Amann R."/>
            <person name="Jetten M.S.M."/>
            <person name="Mascher T."/>
            <person name="Medema M.H."/>
            <person name="Devos D.P."/>
            <person name="Kaster A.-K."/>
            <person name="Ovreas L."/>
            <person name="Rohde M."/>
            <person name="Galperin M.Y."/>
            <person name="Jogler C."/>
        </authorList>
    </citation>
    <scope>NUCLEOTIDE SEQUENCE [LARGE SCALE GENOMIC DNA]</scope>
    <source>
        <strain evidence="1 2">ElP</strain>
    </source>
</reference>
<organism evidence="1 2">
    <name type="scientific">Tautonia plasticadhaerens</name>
    <dbReference type="NCBI Taxonomy" id="2527974"/>
    <lineage>
        <taxon>Bacteria</taxon>
        <taxon>Pseudomonadati</taxon>
        <taxon>Planctomycetota</taxon>
        <taxon>Planctomycetia</taxon>
        <taxon>Isosphaerales</taxon>
        <taxon>Isosphaeraceae</taxon>
        <taxon>Tautonia</taxon>
    </lineage>
</organism>
<keyword evidence="2" id="KW-1185">Reference proteome</keyword>
<evidence type="ECO:0000313" key="1">
    <source>
        <dbReference type="EMBL" id="QDV33684.1"/>
    </source>
</evidence>
<dbReference type="InterPro" id="IPR041202">
    <property type="entry name" value="BaeRF_family10"/>
</dbReference>
<dbReference type="Gene3D" id="3.30.420.60">
    <property type="entry name" value="eRF1 domain 2"/>
    <property type="match status" value="1"/>
</dbReference>
<dbReference type="Pfam" id="PF18854">
    <property type="entry name" value="baeRF_family10"/>
    <property type="match status" value="1"/>
</dbReference>